<accession>A0ABT2PS69</accession>
<evidence type="ECO:0000256" key="1">
    <source>
        <dbReference type="ARBA" id="ARBA00004613"/>
    </source>
</evidence>
<sequence length="4501" mass="461790">MTKSPRDRQRFLDSCAPSLFSPLAHAVALLLATTAGAAQAQQAFSPGWFAAKSGVQASAALTGKLPNGLPANPLLTPQGQSAAARAELAQSLANLGRTAQGIAALQAAQASARAAALAAASGIPDGLGEGGLKVDTNSLTAGWINANAPTQNVANGQTTVNVQQTADKAILNWETFNVGKNTTLDVNQQTHWSMLNRVNDPQARPSQIQGQIKADGTVLVVNRNGIIFSGSSQVQTRNLVATAVGMSDAQFKKGLYSEAQGTAQIPTFANDLATTASSFSHGAATGDVVVEAGARLQTRKPVSVTEGGGYVLLLGREARNAGEIITPSGQTVLGAGDAFVIRRGQASDGNQNSSTRGNLVSALRQTSSAAGLAVNTGLIQATTGDVTLTGHDVRQQGVAVATTSVHARGTVHLTNPAGDAEGRVALDAASITAVLLDETAATALDAQRAALIKDSDKAGDGVTHRRDQSLVLIDSAGQVDFRGDSLTLATGGQVLVKAARSDVAGGAILDVSGSVGVRVAMESNNVLINAQGNEQRDAPVNRDDKSLNSKNIWVDRRSLVFVPAGTNGYATDRWYTAGGLLEVGGYLGTTGHGVGEWMAQGGTVQFAGGDVVTHAGSLINLAGGALDVQTGYVNQTYLRGADGRIYNASNAPGDLRYTGLYQGFESAHARWGVTETFANPLIAPGRQLENGYTVGRDAGKLVVATQSATLEGRLDTTVYQGPRQTKARDTALDGYQQAQTAVAQRGQLIVGQWLPIYDADSGNLRYSPGAVVNEIVIGAAQAAEGRIVLDAGWLGAQQLGALHAYALGGITVNEAVTVAQGGSIALHATQVDVNADLTARGGSIALGNLVERFTSASQGWQSGLIAPTVPTGFTPQTTVAGGATLDARGVWSNLEWGDADSSALPYLNGGRIELRSSGDVKIAAGALLDVSSGAALMANGSQRGGKGGNITLIADGFPGVDDVTLGRLVLEGELRGHGVKGGGRLHLQTGEAIVIGGQVVGSDGTLPAGQASLSDLVTQGAFTIEQGAVLPADYHYMRSLAKPGEAIGGAPLVDLNQPGSWITLAADWYAPVPTGNGSYTIVRDNGSQINMYPWLQPTLIPAGTTIRAISNATGFPTSYVVPVDAFPNGIGITPTAGVMAAGTVAPSDVTFSAGTLLRAGTVLPQAVAVAPLLHLGADLFRQGFAQYEVVGVGGLTVAEGADLAVRMPQLRLDKRVAQDLATGADLSAALAVEELPLFAENARTASLTQRAGASLTLQSGRVGQALAPTLTVAAGARISVDPGQRIALAGNGQITLDGALHAAGGRIGVQSLGYGNDEVGSVKGHDRSVWIGAQAVLDVAGISHTAIDTRGRRYGLVQDGGSIQIGGTYRAGATQADAIDNFIVVRPGARLDASGTAAVLDLPQQGATAVASHGGLIHLSSFNGLYLDGDMRAAAGGAGAGGGTLALTLETPNYAASAGPDVRVLVHRELALVREQTPEALAAGLQPGQPDAALVYGHARLGADRVKAGGFDHLGLLVNGVITLENGLDLALGQSLRLTSGSLSLPQGVDAGAQVRLAAPYVRLAGATHAQKDFHVMPTLKASSQGTPGLVTVAAQSQLQVDSSLLDVLDVVGFGARGYVQPTAGQPLVERPGFDRVELRSQGDLRFLPSSRGAAFDSSLTTVGDLVLAASQVYPATGARGVVIAGQMGAIDQWGNFQVLADPQRSLRIERSGAAELPLPYSVFGSLQLLSANVAQGGVVRAPLGTITVGTGSGVNLPTTRVQLLPGSITSVSAAGLVMPYGGTVDNLTYNYNGLDVPYYGLGDMLGSVRLAATHIDVQAGATLDLSGGGELKGAGFLSGRGGSTDARLHPLVQVAKGGFVLPGLATNPVYAIVPGVQPGAAPVAAEKGAGDPMVGRQISIGEGVPGLAAGTYTLLPSTYALMPGAFRVELNGLAASQGAFGGTSLMPNGSYGTAARLGMAHTGIVDAMTTQAVLTPADMLRSYSQYNETSYAKFGLDWAMRDNVPRPQLERDARVLTLLPGEQLQIAPGTVRFAAAEGGRGGTVSLKASRIEVLADGAAPTEGYGGISVAAGTLNNIGAAVIAIGGLPTSTFSANAGYGSTQNAWQVSLGNNWEVASEIVLRKGAVLSAAQVLLVTGRMDGGITVEQGAGIDTLGRGAAAWSGADGYVLAPGATSMLALGNGRIDVLAPKAGDAGSRTGPGYIHIGVCDVGALCSGETRLYAEGSITAVTDQSFLLADSVRYGARDLVLAVGAINVGNQAQLAAAGAAGLLPSGLTLNQQVLDNLLRGDTSTGAPALENLVLTARDSVNFFGTVNLSTVNATTGKSALERLVLGAPAIYGHGGASDVARIATDTLVWNGALTPAGAVMTGGAGTGSGRFEVDARQIEFGWGPRSQPDSVNSHDRLVLGFASVDLNASERITANHKGSLSVYQQQGAWDADAKTFSYSGGDLHLRTPLLTGQAGSVNAIKAGGAITATAPAGAASPLADNATLADALGATLSLDAGRQLTVDTAVLLPSGKLTLSATDNVLLADGAQLDLAGRKIAFFDVNQYSWGGEVTLDSRAGNVTQGAASRIDISAEKNRAGRLTAIALDGTLDLGGAIDGSTSGHYDAGGTQVPFAAGTVDLRGLGITDFVGLNQRLTAGGVFGGRSFQLKQGNLVVGDELKAREINISVDHGSLTVNGRIDASGEQAGSIRLAANAGVTIAGGAVLDARASVLRRDSYGQVIEAPNRAVIEIDAGDGRLVLAPGATMHLDVAGAGANYGTVALNAPRLGGAMGNDVDIDASGAVSITGARSIAVNAFHRYENAPTGTETTADGRPYQYIDQDWLNDRHAESAVFMGHALANGALMNGKLAGLRSYTDQFHLRPGVEVATTGDLHVDGDIDLSGHRYASVNPHAQRTGQHGSGEAGALVLRAAGNLEIFGSVSDGFDGSLLGASPDDKGWILPAGRMPFGGDLIIPHAGLATLDAGTVFKSGRTLNYDLPVAGLTLPEGTALPVAMPLGQDLLLAAGTVLTADVRAADGTLLHAAGSMLRAPLQLAAGQQLGAGFRLTARTQLAATFWPAGVALPMNLTLSQPLALAKGAIVPSETDVVLPGGAVMVNLRPADAQGSQGRTWALAPMLPAGFQSSDLRLVAGADLAAADSRATLPGSTARLQLADTHFGLGSVLEKTYQIPLDVDPGFIEMMGYNGFDWQPGMLLTPAIEQQLKDLYLISQSMDELNQYGFGNVADFLSAETVMKPARQQLFSVLRTGTGDLDLISAGDLDMRTPFGVYTAGTRSASLGAAYNQARARLADSSILQPEGAAFEALVDGGTDSLYAAWYPEQGGNVLVRAGGDLKGDLIGNNNSLNDYGYTFANTRQQHASTAVGNWLWRQGTGSVEQGADAVPTAWWINFGTYVAGSGSPNPDPYGTYLFGNDPSLVGFTGVGTLGGGNLRVEAGGNAGMMDMRGSGQRNAAGQLTDGASHSPRSQGLHLVVASTGRVTADGTLVQTGGGDLDLRLGGALNPDATLRRNEHDLNSTFVNMRGSLHIDAGAIGGMQPRYGVLNHIDTRTGDPFAAGAALAGGGPILVLGDSTVRIETRGDLVLGGVADPGRTLALESTPFTYQGTRHAGHGWSSFSMWTPATAIDLLSAGGNLTPTTAWAEGGGNEDVRWSVDGRNQSANEDGYFYPSILRAAAANGSLYYGVSTTTLTNSFGQTPLRVAFGVTLAPSPTDAQFVNATGKGELQLLAGDSIFGSGFMFSASTADPAALSSVFRPGFVGRVADTGGGQYGWDPLWVHNTAAEMADRNSWISRDGGRANVAPLFTFGSTATSGYATVGQQPARYYAVDGDIVGLRVGQEVLLGYPAGAAGSRHEASMPVAIRAGRDITDSGTQLGRKDTVTGRKTSVADTRGNLIAHAFDDDVSVVEAGRDIRYSSFYVTGPGLLDVSAGRNIYLADKGEFKSLGAITDAAPGDRSNGASIAVAAGMGAGAHWDAFAARYLDPARLARSDLPFADQPGSALYSYGGDLTLAQWLARELGYDATRHGTPEAFMAARQTEFDSAHATALAEGRTTVNRSLAREYKVESRLHLVNWLSERFGGDNRLGLRFDAASMDARSFFAALPAEQQQAFLRGVYYAELKAGGREYNDVAGKRYGSYLRGREAIATLLPTQDAQGKALKYEGDLTMFSSALYFNADYVNNSVGQARPKPGVKYLSYAEWVALGQPGYGVSFYNVLDAGIHTNFGGDISIMTPGGRTLVGVDGGFVPGPGSGVMTLGEGDIHLYAKGDILMGQSRIFTTFGGSILAWSAEGDINAGRGSKTTVVATPQRRVYDSIGNVSLSPSTPSTGAGIATLNPIPEIPPGDIDLIAPLGTIDAGEAGIRVSGNVNLAAMQVVNAENIQVQGKAVGIPVVAAVNVGALTNASAATAQATVAAQEVMQRERAAARQALPSVFTVRVLGFGDQPAEGATSASPSAAAPMPAEHTRYDASSPFQLIGHGALTPEQAKGLTERERQALLASR</sequence>
<dbReference type="InterPro" id="IPR008638">
    <property type="entry name" value="FhaB/CdiA-like_TPS"/>
</dbReference>
<evidence type="ECO:0000256" key="3">
    <source>
        <dbReference type="ARBA" id="ARBA00022729"/>
    </source>
</evidence>
<organism evidence="7 8">
    <name type="scientific">Acidovorax bellezanensis</name>
    <dbReference type="NCBI Taxonomy" id="2976702"/>
    <lineage>
        <taxon>Bacteria</taxon>
        <taxon>Pseudomonadati</taxon>
        <taxon>Pseudomonadota</taxon>
        <taxon>Betaproteobacteria</taxon>
        <taxon>Burkholderiales</taxon>
        <taxon>Comamonadaceae</taxon>
        <taxon>Acidovorax</taxon>
    </lineage>
</organism>
<keyword evidence="3 5" id="KW-0732">Signal</keyword>
<evidence type="ECO:0000256" key="4">
    <source>
        <dbReference type="SAM" id="MobiDB-lite"/>
    </source>
</evidence>
<feature type="region of interest" description="Disordered" evidence="4">
    <location>
        <begin position="4445"/>
        <end position="4466"/>
    </location>
</feature>
<dbReference type="SUPFAM" id="SSF51126">
    <property type="entry name" value="Pectin lyase-like"/>
    <property type="match status" value="1"/>
</dbReference>
<dbReference type="InterPro" id="IPR021026">
    <property type="entry name" value="Filamn_hemagglutn_DUF3739"/>
</dbReference>
<comment type="subcellular location">
    <subcellularLocation>
        <location evidence="1">Secreted</location>
    </subcellularLocation>
</comment>
<evidence type="ECO:0000313" key="8">
    <source>
        <dbReference type="Proteomes" id="UP001525968"/>
    </source>
</evidence>
<dbReference type="PANTHER" id="PTHR12338">
    <property type="entry name" value="AUTOTRANSPORTER"/>
    <property type="match status" value="1"/>
</dbReference>
<feature type="signal peptide" evidence="5">
    <location>
        <begin position="1"/>
        <end position="40"/>
    </location>
</feature>
<dbReference type="InterPro" id="IPR011050">
    <property type="entry name" value="Pectin_lyase_fold/virulence"/>
</dbReference>
<dbReference type="RefSeq" id="WP_261502394.1">
    <property type="nucleotide sequence ID" value="NZ_JAODYH010000017.1"/>
</dbReference>
<feature type="compositionally biased region" description="Low complexity" evidence="4">
    <location>
        <begin position="4445"/>
        <end position="4462"/>
    </location>
</feature>
<dbReference type="Proteomes" id="UP001525968">
    <property type="component" value="Unassembled WGS sequence"/>
</dbReference>
<dbReference type="SMART" id="SM00912">
    <property type="entry name" value="Haemagg_act"/>
    <property type="match status" value="1"/>
</dbReference>
<dbReference type="PANTHER" id="PTHR12338:SF8">
    <property type="entry name" value="HEME_HEMOPEXIN-BINDING PROTEIN"/>
    <property type="match status" value="1"/>
</dbReference>
<comment type="caution">
    <text evidence="7">The sequence shown here is derived from an EMBL/GenBank/DDBJ whole genome shotgun (WGS) entry which is preliminary data.</text>
</comment>
<reference evidence="7 8" key="1">
    <citation type="submission" date="2022-09" db="EMBL/GenBank/DDBJ databases">
        <title>Draft genome of isolate Be4.</title>
        <authorList>
            <person name="Sanchez-Castro I."/>
            <person name="Martinez-Rodriguez P."/>
            <person name="Descostes M."/>
            <person name="Merroun M."/>
        </authorList>
    </citation>
    <scope>NUCLEOTIDE SEQUENCE [LARGE SCALE GENOMIC DNA]</scope>
    <source>
        <strain evidence="7 8">Be4</strain>
    </source>
</reference>
<name>A0ABT2PS69_9BURK</name>
<evidence type="ECO:0000256" key="2">
    <source>
        <dbReference type="ARBA" id="ARBA00022525"/>
    </source>
</evidence>
<dbReference type="Gene3D" id="2.160.20.10">
    <property type="entry name" value="Single-stranded right-handed beta-helix, Pectin lyase-like"/>
    <property type="match status" value="1"/>
</dbReference>
<keyword evidence="2" id="KW-0964">Secreted</keyword>
<keyword evidence="8" id="KW-1185">Reference proteome</keyword>
<dbReference type="NCBIfam" id="TIGR01901">
    <property type="entry name" value="adhes_NPXG"/>
    <property type="match status" value="1"/>
</dbReference>
<evidence type="ECO:0000259" key="6">
    <source>
        <dbReference type="SMART" id="SM00912"/>
    </source>
</evidence>
<evidence type="ECO:0000313" key="7">
    <source>
        <dbReference type="EMBL" id="MCT9813140.1"/>
    </source>
</evidence>
<dbReference type="InterPro" id="IPR012334">
    <property type="entry name" value="Pectin_lyas_fold"/>
</dbReference>
<feature type="region of interest" description="Disordered" evidence="4">
    <location>
        <begin position="4480"/>
        <end position="4501"/>
    </location>
</feature>
<gene>
    <name evidence="7" type="ORF">N0K08_21130</name>
</gene>
<dbReference type="EMBL" id="JAODYH010000017">
    <property type="protein sequence ID" value="MCT9813140.1"/>
    <property type="molecule type" value="Genomic_DNA"/>
</dbReference>
<dbReference type="Pfam" id="PF12545">
    <property type="entry name" value="DUF3739"/>
    <property type="match status" value="1"/>
</dbReference>
<feature type="domain" description="Filamentous haemagglutinin FhaB/tRNA nuclease CdiA-like TPS" evidence="6">
    <location>
        <begin position="136"/>
        <end position="250"/>
    </location>
</feature>
<protein>
    <submittedName>
        <fullName evidence="7">Filamentous hemagglutinin family protein</fullName>
    </submittedName>
</protein>
<proteinExistence type="predicted"/>
<evidence type="ECO:0000256" key="5">
    <source>
        <dbReference type="SAM" id="SignalP"/>
    </source>
</evidence>
<dbReference type="InterPro" id="IPR050909">
    <property type="entry name" value="Bact_Autotransporter_VF"/>
</dbReference>
<feature type="chain" id="PRO_5046270804" evidence="5">
    <location>
        <begin position="41"/>
        <end position="4501"/>
    </location>
</feature>